<dbReference type="RefSeq" id="WP_106191079.1">
    <property type="nucleotide sequence ID" value="NZ_PVTO01000003.1"/>
</dbReference>
<evidence type="ECO:0000259" key="2">
    <source>
        <dbReference type="Pfam" id="PF09972"/>
    </source>
</evidence>
<evidence type="ECO:0000313" key="3">
    <source>
        <dbReference type="EMBL" id="PRY83682.1"/>
    </source>
</evidence>
<dbReference type="OrthoDB" id="46834at2"/>
<keyword evidence="4" id="KW-1185">Reference proteome</keyword>
<gene>
    <name evidence="3" type="ORF">CLV38_103105</name>
</gene>
<evidence type="ECO:0000256" key="1">
    <source>
        <dbReference type="SAM" id="Phobius"/>
    </source>
</evidence>
<evidence type="ECO:0000313" key="4">
    <source>
        <dbReference type="Proteomes" id="UP000238205"/>
    </source>
</evidence>
<comment type="caution">
    <text evidence="3">The sequence shown here is derived from an EMBL/GenBank/DDBJ whole genome shotgun (WGS) entry which is preliminary data.</text>
</comment>
<keyword evidence="1" id="KW-0812">Transmembrane</keyword>
<dbReference type="Proteomes" id="UP000238205">
    <property type="component" value="Unassembled WGS sequence"/>
</dbReference>
<dbReference type="AlphaFoldDB" id="A0A2T0WAG0"/>
<feature type="transmembrane region" description="Helical" evidence="1">
    <location>
        <begin position="248"/>
        <end position="268"/>
    </location>
</feature>
<proteinExistence type="predicted"/>
<protein>
    <submittedName>
        <fullName evidence="3">Putative membrane protein DUF2207</fullName>
    </submittedName>
</protein>
<accession>A0A2T0WAG0</accession>
<organism evidence="3 4">
    <name type="scientific">Alkalibacterium olivapovliticus</name>
    <dbReference type="NCBI Taxonomy" id="99907"/>
    <lineage>
        <taxon>Bacteria</taxon>
        <taxon>Bacillati</taxon>
        <taxon>Bacillota</taxon>
        <taxon>Bacilli</taxon>
        <taxon>Lactobacillales</taxon>
        <taxon>Carnobacteriaceae</taxon>
        <taxon>Alkalibacterium</taxon>
    </lineage>
</organism>
<reference evidence="3 4" key="1">
    <citation type="submission" date="2018-03" db="EMBL/GenBank/DDBJ databases">
        <title>Genomic Encyclopedia of Archaeal and Bacterial Type Strains, Phase II (KMG-II): from individual species to whole genera.</title>
        <authorList>
            <person name="Goeker M."/>
        </authorList>
    </citation>
    <scope>NUCLEOTIDE SEQUENCE [LARGE SCALE GENOMIC DNA]</scope>
    <source>
        <strain evidence="3 4">DSM 13175</strain>
    </source>
</reference>
<dbReference type="InterPro" id="IPR018702">
    <property type="entry name" value="DUF2207"/>
</dbReference>
<keyword evidence="1" id="KW-0472">Membrane</keyword>
<dbReference type="EMBL" id="PVTO01000003">
    <property type="protein sequence ID" value="PRY83682.1"/>
    <property type="molecule type" value="Genomic_DNA"/>
</dbReference>
<dbReference type="Pfam" id="PF09972">
    <property type="entry name" value="DUF2207"/>
    <property type="match status" value="1"/>
</dbReference>
<keyword evidence="1" id="KW-1133">Transmembrane helix</keyword>
<name>A0A2T0WAG0_9LACT</name>
<feature type="domain" description="DUF2207" evidence="2">
    <location>
        <begin position="32"/>
        <end position="210"/>
    </location>
</feature>
<sequence length="566" mass="64421">MKVGKISWFVLLLASVVFLASPLEVEANTLHDLTIEMELLENGTAIITEYREMTMDDGTELYIVINEEEGLEVIDFYVENMTGQSEWDSSQSREEKADTYGVIETDDGKELVWGIGDYGSQNYEVSYTISNMVRQLNDGQSMHYNFNTFGDIHPENMTIEISGPFNFSEDDTRIWGFGYDGQVELLDGSVYSYTQEAIQSDRPVTVLVQFLNDPFLLSYYEDRSLESVVEEAESNASRGGESDFDGRFFATVFGGIAVVLAGIFGLIFKIENLKKEQNRVPNSHEQRKRNKGLYFTDIPYKDGDIIDIAYFLRQLQKGSFEHYFFAFLLKWSKDSCLIIEKEEGKKNKQSRLTFLPEKFDRRKDNSVVVSEVECELWDTLIEASDENNQMSNKEMKKWAEKNAQKLSEFEKMIEDESKETLIREGYIKEDSLTFLKMTIPFVSITKKGQRVYDQLTQFDNHLDSISKDKSLTYRQLIPEESFLMWASLYGKEEDVIKQLENLLPDWDEQEIDYIPYYYSHYYGLHVFSSSMHSGYSSAGYSSAGGGGATSIGGGGGAIGGGGGGAR</sequence>